<feature type="transmembrane region" description="Helical" evidence="1">
    <location>
        <begin position="148"/>
        <end position="169"/>
    </location>
</feature>
<comment type="caution">
    <text evidence="2">The sequence shown here is derived from an EMBL/GenBank/DDBJ whole genome shotgun (WGS) entry which is preliminary data.</text>
</comment>
<keyword evidence="1" id="KW-1133">Transmembrane helix</keyword>
<evidence type="ECO:0000313" key="3">
    <source>
        <dbReference type="Proteomes" id="UP000823913"/>
    </source>
</evidence>
<dbReference type="EMBL" id="DVHK01000041">
    <property type="protein sequence ID" value="HIR66748.1"/>
    <property type="molecule type" value="Genomic_DNA"/>
</dbReference>
<name>A0A9D1E579_9FIRM</name>
<reference evidence="2" key="1">
    <citation type="submission" date="2020-10" db="EMBL/GenBank/DDBJ databases">
        <authorList>
            <person name="Gilroy R."/>
        </authorList>
    </citation>
    <scope>NUCLEOTIDE SEQUENCE</scope>
    <source>
        <strain evidence="2">ChiW16-3235</strain>
    </source>
</reference>
<feature type="transmembrane region" description="Helical" evidence="1">
    <location>
        <begin position="214"/>
        <end position="236"/>
    </location>
</feature>
<dbReference type="Proteomes" id="UP000823913">
    <property type="component" value="Unassembled WGS sequence"/>
</dbReference>
<organism evidence="2 3">
    <name type="scientific">Candidatus Coproplasma avicola</name>
    <dbReference type="NCBI Taxonomy" id="2840744"/>
    <lineage>
        <taxon>Bacteria</taxon>
        <taxon>Bacillati</taxon>
        <taxon>Bacillota</taxon>
        <taxon>Clostridia</taxon>
        <taxon>Eubacteriales</taxon>
        <taxon>Candidatus Coproplasma</taxon>
    </lineage>
</organism>
<feature type="transmembrane region" description="Helical" evidence="1">
    <location>
        <begin position="46"/>
        <end position="66"/>
    </location>
</feature>
<evidence type="ECO:0000313" key="2">
    <source>
        <dbReference type="EMBL" id="HIR66748.1"/>
    </source>
</evidence>
<sequence>MPTLFAVDALAITPTRNLNLLYIILDSIFILVFLCLLIWKKRYSTALFALFGGVIYTIVDYGGFYLLSHTRTVYIDGQLAGAGGTFWVLLWMSMSYGITNFAFIWVCVNRDKLMKYWLFLIIMWWLICPSICELGGEATITTSRTTGAYHGWMGVVLVVSYFILIVLLMKKEGQKAFVNVLVLCLIGFSVQFCWEFSLLVNGIRPLNDASLRTLIVNSCLETNLGMPAIFAINYFWRKRFNEDMSRARPAIVQPDDIENLQKV</sequence>
<gene>
    <name evidence="2" type="ORF">IAB94_01725</name>
</gene>
<dbReference type="AlphaFoldDB" id="A0A9D1E579"/>
<accession>A0A9D1E579</accession>
<keyword evidence="1" id="KW-0472">Membrane</keyword>
<keyword evidence="1" id="KW-0812">Transmembrane</keyword>
<feature type="transmembrane region" description="Helical" evidence="1">
    <location>
        <begin position="116"/>
        <end position="136"/>
    </location>
</feature>
<protein>
    <submittedName>
        <fullName evidence="2">Uncharacterized protein</fullName>
    </submittedName>
</protein>
<reference evidence="2" key="2">
    <citation type="journal article" date="2021" name="PeerJ">
        <title>Extensive microbial diversity within the chicken gut microbiome revealed by metagenomics and culture.</title>
        <authorList>
            <person name="Gilroy R."/>
            <person name="Ravi A."/>
            <person name="Getino M."/>
            <person name="Pursley I."/>
            <person name="Horton D.L."/>
            <person name="Alikhan N.F."/>
            <person name="Baker D."/>
            <person name="Gharbi K."/>
            <person name="Hall N."/>
            <person name="Watson M."/>
            <person name="Adriaenssens E.M."/>
            <person name="Foster-Nyarko E."/>
            <person name="Jarju S."/>
            <person name="Secka A."/>
            <person name="Antonio M."/>
            <person name="Oren A."/>
            <person name="Chaudhuri R.R."/>
            <person name="La Ragione R."/>
            <person name="Hildebrand F."/>
            <person name="Pallen M.J."/>
        </authorList>
    </citation>
    <scope>NUCLEOTIDE SEQUENCE</scope>
    <source>
        <strain evidence="2">ChiW16-3235</strain>
    </source>
</reference>
<feature type="transmembrane region" description="Helical" evidence="1">
    <location>
        <begin position="176"/>
        <end position="194"/>
    </location>
</feature>
<feature type="transmembrane region" description="Helical" evidence="1">
    <location>
        <begin position="20"/>
        <end position="39"/>
    </location>
</feature>
<evidence type="ECO:0000256" key="1">
    <source>
        <dbReference type="SAM" id="Phobius"/>
    </source>
</evidence>
<proteinExistence type="predicted"/>
<feature type="transmembrane region" description="Helical" evidence="1">
    <location>
        <begin position="86"/>
        <end position="109"/>
    </location>
</feature>